<dbReference type="Proteomes" id="UP001153331">
    <property type="component" value="Unassembled WGS sequence"/>
</dbReference>
<comment type="caution">
    <text evidence="1">The sequence shown here is derived from an EMBL/GenBank/DDBJ whole genome shotgun (WGS) entry which is preliminary data.</text>
</comment>
<gene>
    <name evidence="1" type="ORF">OPT61_g5483</name>
</gene>
<keyword evidence="2" id="KW-1185">Reference proteome</keyword>
<sequence>MSVVAMLFAMNKDGLTTTSVRTHNNASTHAAATTRRPRSTTMIEADILRLSSIPWAAALINDKRWTPTLSSNRVVKRTGEDSFFAETLDTGRTIRTMLMLRPTQEQEGDFVYEELLVILDLGDGLNGYPQVLHGGFAATLLDETCGGLIQLNVFEKVRRLGSQHAMNYLTAYLNTVYKKPVPVPGPVLCTAKIERHDGRKVYVRATVEDGEGTVYTTGECLFIEAKPKL</sequence>
<accession>A0ACC2IA98</accession>
<evidence type="ECO:0000313" key="1">
    <source>
        <dbReference type="EMBL" id="KAJ8112056.1"/>
    </source>
</evidence>
<proteinExistence type="predicted"/>
<dbReference type="EMBL" id="JAPHNI010000354">
    <property type="protein sequence ID" value="KAJ8112056.1"/>
    <property type="molecule type" value="Genomic_DNA"/>
</dbReference>
<protein>
    <submittedName>
        <fullName evidence="1">Uncharacterized protein</fullName>
    </submittedName>
</protein>
<reference evidence="1" key="1">
    <citation type="submission" date="2022-11" db="EMBL/GenBank/DDBJ databases">
        <title>Genome Sequence of Boeremia exigua.</title>
        <authorList>
            <person name="Buettner E."/>
        </authorList>
    </citation>
    <scope>NUCLEOTIDE SEQUENCE</scope>
    <source>
        <strain evidence="1">CU02</strain>
    </source>
</reference>
<evidence type="ECO:0000313" key="2">
    <source>
        <dbReference type="Proteomes" id="UP001153331"/>
    </source>
</evidence>
<organism evidence="1 2">
    <name type="scientific">Boeremia exigua</name>
    <dbReference type="NCBI Taxonomy" id="749465"/>
    <lineage>
        <taxon>Eukaryota</taxon>
        <taxon>Fungi</taxon>
        <taxon>Dikarya</taxon>
        <taxon>Ascomycota</taxon>
        <taxon>Pezizomycotina</taxon>
        <taxon>Dothideomycetes</taxon>
        <taxon>Pleosporomycetidae</taxon>
        <taxon>Pleosporales</taxon>
        <taxon>Pleosporineae</taxon>
        <taxon>Didymellaceae</taxon>
        <taxon>Boeremia</taxon>
    </lineage>
</organism>
<name>A0ACC2IA98_9PLEO</name>